<feature type="region of interest" description="Disordered" evidence="1">
    <location>
        <begin position="1"/>
        <end position="61"/>
    </location>
</feature>
<dbReference type="RefSeq" id="WP_386252417.1">
    <property type="nucleotide sequence ID" value="NZ_JBHTRV010000023.1"/>
</dbReference>
<dbReference type="Proteomes" id="UP001600424">
    <property type="component" value="Unassembled WGS sequence"/>
</dbReference>
<proteinExistence type="predicted"/>
<accession>A0ABW6J2T9</accession>
<sequence>MHRPIDEPGFGEDGAGRGPVPVPPPYRPHPAPGEPPGAWTGMPGPAAGPWADVHGAPDPGRVDPRVLGALLARHGWRRRGGAAGRYSRWTPPGSAAHGGTSLLVPESRAFPDCEDLLGEALTALARSATPSAREVLTGLSVPSDEIRWWRDVPPGPAGTAPWPVQEQLRSAARQLLVAGALAVRGRAGYYGARHRRAAQASLETVAVGAAPGGRGLTAFLPVEPGRPIAVRLYHALHAAREATDYQRATGGMEAFDAAVAAGVSRELTEALVALVRGTEGARVALAWAPAAGAPEGCAARPEPVEFSPGDLPALREASARYLTDEPSVPVRITGAVVRMRRSGPRGEGTVRLRVLAGAEVPHVRVALDEEAYRTAGHAHLVGLPIRVVGRLESRGGFRRLTDASGVVPVQVDETERDRLMKSLHENLDFFEEACGPDEV</sequence>
<evidence type="ECO:0000313" key="3">
    <source>
        <dbReference type="Proteomes" id="UP001600424"/>
    </source>
</evidence>
<protein>
    <submittedName>
        <fullName evidence="2">Uncharacterized protein</fullName>
    </submittedName>
</protein>
<gene>
    <name evidence="2" type="ORF">ACFQ63_26965</name>
</gene>
<keyword evidence="3" id="KW-1185">Reference proteome</keyword>
<feature type="compositionally biased region" description="Pro residues" evidence="1">
    <location>
        <begin position="20"/>
        <end position="35"/>
    </location>
</feature>
<evidence type="ECO:0000313" key="2">
    <source>
        <dbReference type="EMBL" id="MFE5983340.1"/>
    </source>
</evidence>
<reference evidence="2 3" key="1">
    <citation type="submission" date="2024-09" db="EMBL/GenBank/DDBJ databases">
        <title>The Natural Products Discovery Center: Release of the First 8490 Sequenced Strains for Exploring Actinobacteria Biosynthetic Diversity.</title>
        <authorList>
            <person name="Kalkreuter E."/>
            <person name="Kautsar S.A."/>
            <person name="Yang D."/>
            <person name="Bader C.D."/>
            <person name="Teijaro C.N."/>
            <person name="Fluegel L."/>
            <person name="Davis C.M."/>
            <person name="Simpson J.R."/>
            <person name="Lauterbach L."/>
            <person name="Steele A.D."/>
            <person name="Gui C."/>
            <person name="Meng S."/>
            <person name="Li G."/>
            <person name="Viehrig K."/>
            <person name="Ye F."/>
            <person name="Su P."/>
            <person name="Kiefer A.F."/>
            <person name="Nichols A."/>
            <person name="Cepeda A.J."/>
            <person name="Yan W."/>
            <person name="Fan B."/>
            <person name="Jiang Y."/>
            <person name="Adhikari A."/>
            <person name="Zheng C.-J."/>
            <person name="Schuster L."/>
            <person name="Cowan T.M."/>
            <person name="Smanski M.J."/>
            <person name="Chevrette M.G."/>
            <person name="De Carvalho L.P.S."/>
            <person name="Shen B."/>
        </authorList>
    </citation>
    <scope>NUCLEOTIDE SEQUENCE [LARGE SCALE GENOMIC DNA]</scope>
    <source>
        <strain evidence="2 3">NPDC056472</strain>
    </source>
</reference>
<organism evidence="2 3">
    <name type="scientific">Streptomyces wedmorensis</name>
    <dbReference type="NCBI Taxonomy" id="43759"/>
    <lineage>
        <taxon>Bacteria</taxon>
        <taxon>Bacillati</taxon>
        <taxon>Actinomycetota</taxon>
        <taxon>Actinomycetes</taxon>
        <taxon>Kitasatosporales</taxon>
        <taxon>Streptomycetaceae</taxon>
        <taxon>Streptomyces</taxon>
    </lineage>
</organism>
<evidence type="ECO:0000256" key="1">
    <source>
        <dbReference type="SAM" id="MobiDB-lite"/>
    </source>
</evidence>
<comment type="caution">
    <text evidence="2">The sequence shown here is derived from an EMBL/GenBank/DDBJ whole genome shotgun (WGS) entry which is preliminary data.</text>
</comment>
<dbReference type="EMBL" id="JBHTRV010000023">
    <property type="protein sequence ID" value="MFE5983340.1"/>
    <property type="molecule type" value="Genomic_DNA"/>
</dbReference>
<name>A0ABW6J2T9_STRWE</name>